<evidence type="ECO:0000259" key="8">
    <source>
        <dbReference type="PROSITE" id="PS50850"/>
    </source>
</evidence>
<feature type="transmembrane region" description="Helical" evidence="7">
    <location>
        <begin position="28"/>
        <end position="52"/>
    </location>
</feature>
<feature type="transmembrane region" description="Helical" evidence="7">
    <location>
        <begin position="155"/>
        <end position="176"/>
    </location>
</feature>
<dbReference type="NCBIfam" id="TIGR00711">
    <property type="entry name" value="efflux_EmrB"/>
    <property type="match status" value="1"/>
</dbReference>
<feature type="domain" description="Major facilitator superfamily (MFS) profile" evidence="8">
    <location>
        <begin position="30"/>
        <end position="520"/>
    </location>
</feature>
<dbReference type="GO" id="GO:0005886">
    <property type="term" value="C:plasma membrane"/>
    <property type="evidence" value="ECO:0007669"/>
    <property type="project" value="UniProtKB-SubCell"/>
</dbReference>
<dbReference type="PRINTS" id="PR01036">
    <property type="entry name" value="TCRTETB"/>
</dbReference>
<dbReference type="Proteomes" id="UP000186218">
    <property type="component" value="Unassembled WGS sequence"/>
</dbReference>
<name>A0A1N7EYW0_9NOCA</name>
<feature type="transmembrane region" description="Helical" evidence="7">
    <location>
        <begin position="247"/>
        <end position="266"/>
    </location>
</feature>
<feature type="transmembrane region" description="Helical" evidence="7">
    <location>
        <begin position="72"/>
        <end position="88"/>
    </location>
</feature>
<evidence type="ECO:0000313" key="9">
    <source>
        <dbReference type="EMBL" id="SIR93182.1"/>
    </source>
</evidence>
<evidence type="ECO:0000256" key="5">
    <source>
        <dbReference type="ARBA" id="ARBA00022989"/>
    </source>
</evidence>
<dbReference type="InterPro" id="IPR004638">
    <property type="entry name" value="EmrB-like"/>
</dbReference>
<feature type="transmembrane region" description="Helical" evidence="7">
    <location>
        <begin position="416"/>
        <end position="435"/>
    </location>
</feature>
<feature type="transmembrane region" description="Helical" evidence="7">
    <location>
        <begin position="278"/>
        <end position="307"/>
    </location>
</feature>
<evidence type="ECO:0000256" key="4">
    <source>
        <dbReference type="ARBA" id="ARBA00022692"/>
    </source>
</evidence>
<feature type="transmembrane region" description="Helical" evidence="7">
    <location>
        <begin position="497"/>
        <end position="516"/>
    </location>
</feature>
<evidence type="ECO:0000256" key="3">
    <source>
        <dbReference type="ARBA" id="ARBA00022475"/>
    </source>
</evidence>
<feature type="transmembrane region" description="Helical" evidence="7">
    <location>
        <begin position="348"/>
        <end position="367"/>
    </location>
</feature>
<keyword evidence="10" id="KW-1185">Reference proteome</keyword>
<accession>A0A1N7EYW0</accession>
<dbReference type="Gene3D" id="1.20.1250.20">
    <property type="entry name" value="MFS general substrate transporter like domains"/>
    <property type="match status" value="1"/>
</dbReference>
<protein>
    <submittedName>
        <fullName evidence="9">Drug resistance transporter, EmrB/QacA subfamily</fullName>
    </submittedName>
</protein>
<evidence type="ECO:0000256" key="2">
    <source>
        <dbReference type="ARBA" id="ARBA00022448"/>
    </source>
</evidence>
<dbReference type="Pfam" id="PF07690">
    <property type="entry name" value="MFS_1"/>
    <property type="match status" value="1"/>
</dbReference>
<feature type="transmembrane region" description="Helical" evidence="7">
    <location>
        <begin position="182"/>
        <end position="203"/>
    </location>
</feature>
<keyword evidence="5 7" id="KW-1133">Transmembrane helix</keyword>
<dbReference type="GO" id="GO:0022857">
    <property type="term" value="F:transmembrane transporter activity"/>
    <property type="evidence" value="ECO:0007669"/>
    <property type="project" value="InterPro"/>
</dbReference>
<dbReference type="InterPro" id="IPR011701">
    <property type="entry name" value="MFS"/>
</dbReference>
<evidence type="ECO:0000313" key="10">
    <source>
        <dbReference type="Proteomes" id="UP000186218"/>
    </source>
</evidence>
<dbReference type="STRING" id="1344003.SAMN05445060_1650"/>
<feature type="transmembrane region" description="Helical" evidence="7">
    <location>
        <begin position="319"/>
        <end position="336"/>
    </location>
</feature>
<dbReference type="CDD" id="cd17321">
    <property type="entry name" value="MFS_MMR_MDR_like"/>
    <property type="match status" value="1"/>
</dbReference>
<keyword evidence="4 7" id="KW-0812">Transmembrane</keyword>
<dbReference type="InterPro" id="IPR020846">
    <property type="entry name" value="MFS_dom"/>
</dbReference>
<proteinExistence type="predicted"/>
<feature type="transmembrane region" description="Helical" evidence="7">
    <location>
        <begin position="379"/>
        <end position="404"/>
    </location>
</feature>
<keyword evidence="2" id="KW-0813">Transport</keyword>
<gene>
    <name evidence="9" type="ORF">SAMN05445060_1650</name>
</gene>
<dbReference type="PANTHER" id="PTHR42718:SF49">
    <property type="entry name" value="EXPORT PROTEIN"/>
    <property type="match status" value="1"/>
</dbReference>
<dbReference type="PANTHER" id="PTHR42718">
    <property type="entry name" value="MAJOR FACILITATOR SUPERFAMILY MULTIDRUG TRANSPORTER MFSC"/>
    <property type="match status" value="1"/>
</dbReference>
<sequence>MAEFYVWCGLMRHRRGPWTTLEPMKRKWWTLVVVCAATFMLLLDVTIVVVALPDIQHSLGASFGDLQWVTDAYALALASLLLTSGSISDRFGRRAVFLAGLVVFTVGSLLCGVAQNAPMLIASRAVQGVGGAMLFATSLALLASTFHGRERGVAFGAWGAITGISTALGPILGGLITTGISWRGIFLVNLPVGVIAIVIAWFRVDETRSPHPRRVDLPGIVTFTGGLLALVYGLIEASESTWTDDTVVVSFVVAVVLLAAFVLIELRSAQPMFDLQLLRIPTFLGGSIAAFTMNGSLFAMLLYLVIYLQDDLGYSALETGLRLLLMSGCTMVVATVSGRVSAHVPVRWLIGPGLLIVGVGLLVMTGLDGGSSWTHLVPGLLVAGIGSGLVNPPLASTAVGVVEVHRAGMASGINNTFRQVGIAVGIALYGSLFTAKLTDSLRDRLSGVPGTGPRAEELAVAAHNGRLDAAISGLPAAQRGTVGAAVHSAFADAMNELLVASGVVAVVGGACALLLIRAKDFAGASPQTAPDAPDRSSDGVNA</sequence>
<feature type="transmembrane region" description="Helical" evidence="7">
    <location>
        <begin position="121"/>
        <end position="143"/>
    </location>
</feature>
<organism evidence="9 10">
    <name type="scientific">Williamsia sterculiae</name>
    <dbReference type="NCBI Taxonomy" id="1344003"/>
    <lineage>
        <taxon>Bacteria</taxon>
        <taxon>Bacillati</taxon>
        <taxon>Actinomycetota</taxon>
        <taxon>Actinomycetes</taxon>
        <taxon>Mycobacteriales</taxon>
        <taxon>Nocardiaceae</taxon>
        <taxon>Williamsia</taxon>
    </lineage>
</organism>
<evidence type="ECO:0000256" key="6">
    <source>
        <dbReference type="ARBA" id="ARBA00023136"/>
    </source>
</evidence>
<dbReference type="AlphaFoldDB" id="A0A1N7EYW0"/>
<keyword evidence="6 7" id="KW-0472">Membrane</keyword>
<dbReference type="EMBL" id="FTNT01000004">
    <property type="protein sequence ID" value="SIR93182.1"/>
    <property type="molecule type" value="Genomic_DNA"/>
</dbReference>
<evidence type="ECO:0000256" key="7">
    <source>
        <dbReference type="SAM" id="Phobius"/>
    </source>
</evidence>
<dbReference type="SUPFAM" id="SSF103473">
    <property type="entry name" value="MFS general substrate transporter"/>
    <property type="match status" value="1"/>
</dbReference>
<feature type="transmembrane region" description="Helical" evidence="7">
    <location>
        <begin position="95"/>
        <end position="115"/>
    </location>
</feature>
<dbReference type="PROSITE" id="PS50850">
    <property type="entry name" value="MFS"/>
    <property type="match status" value="1"/>
</dbReference>
<keyword evidence="3" id="KW-1003">Cell membrane</keyword>
<reference evidence="9 10" key="1">
    <citation type="submission" date="2017-01" db="EMBL/GenBank/DDBJ databases">
        <authorList>
            <person name="Mah S.A."/>
            <person name="Swanson W.J."/>
            <person name="Moy G.W."/>
            <person name="Vacquier V.D."/>
        </authorList>
    </citation>
    <scope>NUCLEOTIDE SEQUENCE [LARGE SCALE GENOMIC DNA]</scope>
    <source>
        <strain evidence="9 10">CPCC 203464</strain>
    </source>
</reference>
<evidence type="ECO:0000256" key="1">
    <source>
        <dbReference type="ARBA" id="ARBA00004651"/>
    </source>
</evidence>
<feature type="transmembrane region" description="Helical" evidence="7">
    <location>
        <begin position="215"/>
        <end position="235"/>
    </location>
</feature>
<comment type="subcellular location">
    <subcellularLocation>
        <location evidence="1">Cell membrane</location>
        <topology evidence="1">Multi-pass membrane protein</topology>
    </subcellularLocation>
</comment>
<dbReference type="Gene3D" id="1.20.1720.10">
    <property type="entry name" value="Multidrug resistance protein D"/>
    <property type="match status" value="1"/>
</dbReference>
<dbReference type="InterPro" id="IPR036259">
    <property type="entry name" value="MFS_trans_sf"/>
</dbReference>